<keyword evidence="7" id="KW-1185">Reference proteome</keyword>
<sequence>MRLIEAEGKELLARHGIAVPRGVMLPEGELPAGAEAWDGMVLKAQILEGGRGRRGLVRRVGPGDVAAARTAMRSILGPALEGAGFLLEEAVAPVREMFLALRVDGTSQGIELLFSAAGGVAVEEGDAPIRLVLDPGGLRLAEQVHAALKVVLPPALSARVAREAVRLLRVMEVEDLTLLEINPLAELAGGRLVALDAKMVRDDAAAGRHDAAATRASNALETASLSPLERRAQSAGFTLVEMPGDVALVSAGAGLGMFLTDLLADHGLSAASFMDNARGGPAETTEARLEAAFDLAERPGIKAILFYATLASRPVGERIETLLSFLARRPAPRPLYVGFAAAPSASRGFDAAAAGDRLRAAGVAMLHDDPLTLVRAIAADFGQGGN</sequence>
<dbReference type="Proteomes" id="UP001524642">
    <property type="component" value="Unassembled WGS sequence"/>
</dbReference>
<keyword evidence="2" id="KW-0436">Ligase</keyword>
<evidence type="ECO:0000313" key="7">
    <source>
        <dbReference type="Proteomes" id="UP001524642"/>
    </source>
</evidence>
<evidence type="ECO:0000256" key="1">
    <source>
        <dbReference type="ARBA" id="ARBA00022532"/>
    </source>
</evidence>
<keyword evidence="4" id="KW-0067">ATP-binding</keyword>
<dbReference type="InterPro" id="IPR011761">
    <property type="entry name" value="ATP-grasp"/>
</dbReference>
<dbReference type="Gene3D" id="3.40.50.261">
    <property type="entry name" value="Succinyl-CoA synthetase domains"/>
    <property type="match status" value="1"/>
</dbReference>
<dbReference type="PANTHER" id="PTHR11815:SF10">
    <property type="entry name" value="SUCCINATE--COA LIGASE [GDP-FORMING] SUBUNIT BETA, MITOCHONDRIAL"/>
    <property type="match status" value="1"/>
</dbReference>
<organism evidence="6 7">
    <name type="scientific">Roseomonas populi</name>
    <dbReference type="NCBI Taxonomy" id="3121582"/>
    <lineage>
        <taxon>Bacteria</taxon>
        <taxon>Pseudomonadati</taxon>
        <taxon>Pseudomonadota</taxon>
        <taxon>Alphaproteobacteria</taxon>
        <taxon>Acetobacterales</taxon>
        <taxon>Roseomonadaceae</taxon>
        <taxon>Roseomonas</taxon>
    </lineage>
</organism>
<evidence type="ECO:0000259" key="5">
    <source>
        <dbReference type="PROSITE" id="PS50975"/>
    </source>
</evidence>
<name>A0ABT1X199_9PROT</name>
<dbReference type="PANTHER" id="PTHR11815">
    <property type="entry name" value="SUCCINYL-COA SYNTHETASE BETA CHAIN"/>
    <property type="match status" value="1"/>
</dbReference>
<dbReference type="Pfam" id="PF08442">
    <property type="entry name" value="ATP-grasp_2"/>
    <property type="match status" value="1"/>
</dbReference>
<evidence type="ECO:0000256" key="4">
    <source>
        <dbReference type="PROSITE-ProRule" id="PRU00409"/>
    </source>
</evidence>
<dbReference type="RefSeq" id="WP_257714832.1">
    <property type="nucleotide sequence ID" value="NZ_JANJOU010000002.1"/>
</dbReference>
<gene>
    <name evidence="6" type="ORF">NRP21_03710</name>
</gene>
<dbReference type="Gene3D" id="3.30.470.20">
    <property type="entry name" value="ATP-grasp fold, B domain"/>
    <property type="match status" value="1"/>
</dbReference>
<dbReference type="InterPro" id="IPR016102">
    <property type="entry name" value="Succinyl-CoA_synth-like"/>
</dbReference>
<dbReference type="SUPFAM" id="SSF56059">
    <property type="entry name" value="Glutathione synthetase ATP-binding domain-like"/>
    <property type="match status" value="1"/>
</dbReference>
<keyword evidence="1" id="KW-0816">Tricarboxylic acid cycle</keyword>
<proteinExistence type="predicted"/>
<dbReference type="PROSITE" id="PS50975">
    <property type="entry name" value="ATP_GRASP"/>
    <property type="match status" value="1"/>
</dbReference>
<accession>A0ABT1X199</accession>
<dbReference type="EMBL" id="JANJOU010000002">
    <property type="protein sequence ID" value="MCR0981153.1"/>
    <property type="molecule type" value="Genomic_DNA"/>
</dbReference>
<dbReference type="InterPro" id="IPR013815">
    <property type="entry name" value="ATP_grasp_subdomain_1"/>
</dbReference>
<evidence type="ECO:0000256" key="3">
    <source>
        <dbReference type="ARBA" id="ARBA00022741"/>
    </source>
</evidence>
<keyword evidence="3 4" id="KW-0547">Nucleotide-binding</keyword>
<reference evidence="6 7" key="1">
    <citation type="submission" date="2022-06" db="EMBL/GenBank/DDBJ databases">
        <title>Roseomonas CN29.</title>
        <authorList>
            <person name="Cheng Y."/>
            <person name="He X."/>
        </authorList>
    </citation>
    <scope>NUCLEOTIDE SEQUENCE [LARGE SCALE GENOMIC DNA]</scope>
    <source>
        <strain evidence="6 7">CN29</strain>
    </source>
</reference>
<protein>
    <recommendedName>
        <fullName evidence="5">ATP-grasp domain-containing protein</fullName>
    </recommendedName>
</protein>
<dbReference type="SUPFAM" id="SSF52210">
    <property type="entry name" value="Succinyl-CoA synthetase domains"/>
    <property type="match status" value="1"/>
</dbReference>
<evidence type="ECO:0000313" key="6">
    <source>
        <dbReference type="EMBL" id="MCR0981153.1"/>
    </source>
</evidence>
<comment type="caution">
    <text evidence="6">The sequence shown here is derived from an EMBL/GenBank/DDBJ whole genome shotgun (WGS) entry which is preliminary data.</text>
</comment>
<dbReference type="Gene3D" id="3.30.1490.20">
    <property type="entry name" value="ATP-grasp fold, A domain"/>
    <property type="match status" value="1"/>
</dbReference>
<dbReference type="InterPro" id="IPR013650">
    <property type="entry name" value="ATP-grasp_succ-CoA_synth-type"/>
</dbReference>
<evidence type="ECO:0000256" key="2">
    <source>
        <dbReference type="ARBA" id="ARBA00022598"/>
    </source>
</evidence>
<feature type="domain" description="ATP-grasp" evidence="5">
    <location>
        <begin position="9"/>
        <end position="213"/>
    </location>
</feature>